<evidence type="ECO:0000313" key="2">
    <source>
        <dbReference type="EMBL" id="KAK9727737.1"/>
    </source>
</evidence>
<name>A0AAW1L4R6_POPJA</name>
<accession>A0AAW1L4R6</accession>
<dbReference type="EMBL" id="JASPKY010000176">
    <property type="protein sequence ID" value="KAK9727737.1"/>
    <property type="molecule type" value="Genomic_DNA"/>
</dbReference>
<protein>
    <submittedName>
        <fullName evidence="2">Uncharacterized protein</fullName>
    </submittedName>
</protein>
<dbReference type="AlphaFoldDB" id="A0AAW1L4R6"/>
<reference evidence="2 3" key="1">
    <citation type="journal article" date="2024" name="BMC Genomics">
        <title>De novo assembly and annotation of Popillia japonica's genome with initial clues to its potential as an invasive pest.</title>
        <authorList>
            <person name="Cucini C."/>
            <person name="Boschi S."/>
            <person name="Funari R."/>
            <person name="Cardaioli E."/>
            <person name="Iannotti N."/>
            <person name="Marturano G."/>
            <person name="Paoli F."/>
            <person name="Bruttini M."/>
            <person name="Carapelli A."/>
            <person name="Frati F."/>
            <person name="Nardi F."/>
        </authorList>
    </citation>
    <scope>NUCLEOTIDE SEQUENCE [LARGE SCALE GENOMIC DNA]</scope>
    <source>
        <strain evidence="2">DMR45628</strain>
    </source>
</reference>
<feature type="compositionally biased region" description="Basic and acidic residues" evidence="1">
    <location>
        <begin position="1"/>
        <end position="26"/>
    </location>
</feature>
<gene>
    <name evidence="2" type="ORF">QE152_g19004</name>
</gene>
<keyword evidence="3" id="KW-1185">Reference proteome</keyword>
<evidence type="ECO:0000313" key="3">
    <source>
        <dbReference type="Proteomes" id="UP001458880"/>
    </source>
</evidence>
<proteinExistence type="predicted"/>
<evidence type="ECO:0000256" key="1">
    <source>
        <dbReference type="SAM" id="MobiDB-lite"/>
    </source>
</evidence>
<comment type="caution">
    <text evidence="2">The sequence shown here is derived from an EMBL/GenBank/DDBJ whole genome shotgun (WGS) entry which is preliminary data.</text>
</comment>
<feature type="compositionally biased region" description="Basic and acidic residues" evidence="1">
    <location>
        <begin position="46"/>
        <end position="58"/>
    </location>
</feature>
<sequence>MMCKVVEKGARLRKQNDVQGGRERGAPGKKISAPKNYQASQKNPRKQNDVQGGRERGAPGKKISAPSFSKESSEAE</sequence>
<feature type="region of interest" description="Disordered" evidence="1">
    <location>
        <begin position="1"/>
        <end position="76"/>
    </location>
</feature>
<dbReference type="Proteomes" id="UP001458880">
    <property type="component" value="Unassembled WGS sequence"/>
</dbReference>
<organism evidence="2 3">
    <name type="scientific">Popillia japonica</name>
    <name type="common">Japanese beetle</name>
    <dbReference type="NCBI Taxonomy" id="7064"/>
    <lineage>
        <taxon>Eukaryota</taxon>
        <taxon>Metazoa</taxon>
        <taxon>Ecdysozoa</taxon>
        <taxon>Arthropoda</taxon>
        <taxon>Hexapoda</taxon>
        <taxon>Insecta</taxon>
        <taxon>Pterygota</taxon>
        <taxon>Neoptera</taxon>
        <taxon>Endopterygota</taxon>
        <taxon>Coleoptera</taxon>
        <taxon>Polyphaga</taxon>
        <taxon>Scarabaeiformia</taxon>
        <taxon>Scarabaeidae</taxon>
        <taxon>Rutelinae</taxon>
        <taxon>Popillia</taxon>
    </lineage>
</organism>